<evidence type="ECO:0000256" key="8">
    <source>
        <dbReference type="ARBA" id="ARBA00023319"/>
    </source>
</evidence>
<evidence type="ECO:0000256" key="1">
    <source>
        <dbReference type="ARBA" id="ARBA00004236"/>
    </source>
</evidence>
<dbReference type="Proteomes" id="UP001152888">
    <property type="component" value="Unassembled WGS sequence"/>
</dbReference>
<proteinExistence type="predicted"/>
<dbReference type="AlphaFoldDB" id="A0A9P0PRH0"/>
<protein>
    <recommendedName>
        <fullName evidence="10">Ig-like domain-containing protein</fullName>
    </recommendedName>
</protein>
<keyword evidence="7" id="KW-0325">Glycoprotein</keyword>
<dbReference type="InterPro" id="IPR008160">
    <property type="entry name" value="Collagen"/>
</dbReference>
<dbReference type="SMART" id="SM00409">
    <property type="entry name" value="IG"/>
    <property type="match status" value="1"/>
</dbReference>
<keyword evidence="6" id="KW-1015">Disulfide bond</keyword>
<keyword evidence="4" id="KW-0677">Repeat</keyword>
<keyword evidence="2" id="KW-1003">Cell membrane</keyword>
<name>A0A9P0PRH0_ACAOB</name>
<keyword evidence="3" id="KW-0732">Signal</keyword>
<dbReference type="FunFam" id="2.60.40.10:FF:000328">
    <property type="entry name" value="CLUMA_CG000981, isoform A"/>
    <property type="match status" value="1"/>
</dbReference>
<comment type="caution">
    <text evidence="11">The sequence shown here is derived from an EMBL/GenBank/DDBJ whole genome shotgun (WGS) entry which is preliminary data.</text>
</comment>
<evidence type="ECO:0000256" key="5">
    <source>
        <dbReference type="ARBA" id="ARBA00023136"/>
    </source>
</evidence>
<dbReference type="OrthoDB" id="6778368at2759"/>
<dbReference type="InterPro" id="IPR007110">
    <property type="entry name" value="Ig-like_dom"/>
</dbReference>
<dbReference type="InterPro" id="IPR013783">
    <property type="entry name" value="Ig-like_fold"/>
</dbReference>
<dbReference type="Gene3D" id="2.60.40.10">
    <property type="entry name" value="Immunoglobulins"/>
    <property type="match status" value="1"/>
</dbReference>
<feature type="region of interest" description="Disordered" evidence="9">
    <location>
        <begin position="1"/>
        <end position="98"/>
    </location>
</feature>
<reference evidence="11" key="1">
    <citation type="submission" date="2022-03" db="EMBL/GenBank/DDBJ databases">
        <authorList>
            <person name="Sayadi A."/>
        </authorList>
    </citation>
    <scope>NUCLEOTIDE SEQUENCE</scope>
</reference>
<comment type="subcellular location">
    <subcellularLocation>
        <location evidence="1">Cell membrane</location>
    </subcellularLocation>
</comment>
<sequence>MGTPGYPGEKGEPGRPGLDGRDGIPGEPGLYGMPGRNGHDGIPGKDGMPGKDGKDGKDGQKGERGFPGPIGPPGQRGLPGPRGRPGKPGNHGTPGIPGITAWTITDKTNATKYLIPPSIAGAQAGPMGPVVVLEGENVRLHCSATGVPAPHITWQRLDDRPINRGAWQDIQVSGATLNLTRVNRDHMGMYRCIADNGVPPQANQTFIVEVHCECFI</sequence>
<evidence type="ECO:0000256" key="3">
    <source>
        <dbReference type="ARBA" id="ARBA00022729"/>
    </source>
</evidence>
<keyword evidence="5" id="KW-0472">Membrane</keyword>
<evidence type="ECO:0000256" key="9">
    <source>
        <dbReference type="SAM" id="MobiDB-lite"/>
    </source>
</evidence>
<dbReference type="PROSITE" id="PS50835">
    <property type="entry name" value="IG_LIKE"/>
    <property type="match status" value="1"/>
</dbReference>
<feature type="domain" description="Ig-like" evidence="10">
    <location>
        <begin position="117"/>
        <end position="208"/>
    </location>
</feature>
<dbReference type="SUPFAM" id="SSF48726">
    <property type="entry name" value="Immunoglobulin"/>
    <property type="match status" value="1"/>
</dbReference>
<evidence type="ECO:0000256" key="2">
    <source>
        <dbReference type="ARBA" id="ARBA00022475"/>
    </source>
</evidence>
<feature type="compositionally biased region" description="Basic and acidic residues" evidence="9">
    <location>
        <begin position="37"/>
        <end position="64"/>
    </location>
</feature>
<evidence type="ECO:0000313" key="12">
    <source>
        <dbReference type="Proteomes" id="UP001152888"/>
    </source>
</evidence>
<evidence type="ECO:0000256" key="6">
    <source>
        <dbReference type="ARBA" id="ARBA00023157"/>
    </source>
</evidence>
<organism evidence="11 12">
    <name type="scientific">Acanthoscelides obtectus</name>
    <name type="common">Bean weevil</name>
    <name type="synonym">Bruchus obtectus</name>
    <dbReference type="NCBI Taxonomy" id="200917"/>
    <lineage>
        <taxon>Eukaryota</taxon>
        <taxon>Metazoa</taxon>
        <taxon>Ecdysozoa</taxon>
        <taxon>Arthropoda</taxon>
        <taxon>Hexapoda</taxon>
        <taxon>Insecta</taxon>
        <taxon>Pterygota</taxon>
        <taxon>Neoptera</taxon>
        <taxon>Endopterygota</taxon>
        <taxon>Coleoptera</taxon>
        <taxon>Polyphaga</taxon>
        <taxon>Cucujiformia</taxon>
        <taxon>Chrysomeloidea</taxon>
        <taxon>Chrysomelidae</taxon>
        <taxon>Bruchinae</taxon>
        <taxon>Bruchini</taxon>
        <taxon>Acanthoscelides</taxon>
    </lineage>
</organism>
<feature type="compositionally biased region" description="Basic and acidic residues" evidence="9">
    <location>
        <begin position="9"/>
        <end position="24"/>
    </location>
</feature>
<evidence type="ECO:0000259" key="10">
    <source>
        <dbReference type="PROSITE" id="PS50835"/>
    </source>
</evidence>
<dbReference type="GO" id="GO:0005886">
    <property type="term" value="C:plasma membrane"/>
    <property type="evidence" value="ECO:0007669"/>
    <property type="project" value="UniProtKB-SubCell"/>
</dbReference>
<keyword evidence="12" id="KW-1185">Reference proteome</keyword>
<evidence type="ECO:0000256" key="7">
    <source>
        <dbReference type="ARBA" id="ARBA00023180"/>
    </source>
</evidence>
<dbReference type="PANTHER" id="PTHR24637">
    <property type="entry name" value="COLLAGEN"/>
    <property type="match status" value="1"/>
</dbReference>
<dbReference type="InterPro" id="IPR036179">
    <property type="entry name" value="Ig-like_dom_sf"/>
</dbReference>
<dbReference type="SMART" id="SM00408">
    <property type="entry name" value="IGc2"/>
    <property type="match status" value="1"/>
</dbReference>
<dbReference type="Pfam" id="PF01391">
    <property type="entry name" value="Collagen"/>
    <property type="match status" value="1"/>
</dbReference>
<keyword evidence="8" id="KW-0393">Immunoglobulin domain</keyword>
<evidence type="ECO:0000256" key="4">
    <source>
        <dbReference type="ARBA" id="ARBA00022737"/>
    </source>
</evidence>
<feature type="compositionally biased region" description="Low complexity" evidence="9">
    <location>
        <begin position="73"/>
        <end position="91"/>
    </location>
</feature>
<gene>
    <name evidence="11" type="ORF">ACAOBT_LOCUS23013</name>
</gene>
<dbReference type="PANTHER" id="PTHR24637:SF421">
    <property type="entry name" value="CUTICLE COLLAGEN DPY-2"/>
    <property type="match status" value="1"/>
</dbReference>
<dbReference type="InterPro" id="IPR003598">
    <property type="entry name" value="Ig_sub2"/>
</dbReference>
<dbReference type="InterPro" id="IPR003599">
    <property type="entry name" value="Ig_sub"/>
</dbReference>
<accession>A0A9P0PRH0</accession>
<evidence type="ECO:0000313" key="11">
    <source>
        <dbReference type="EMBL" id="CAH1996078.1"/>
    </source>
</evidence>
<dbReference type="EMBL" id="CAKOFQ010007249">
    <property type="protein sequence ID" value="CAH1996078.1"/>
    <property type="molecule type" value="Genomic_DNA"/>
</dbReference>
<dbReference type="Pfam" id="PF13927">
    <property type="entry name" value="Ig_3"/>
    <property type="match status" value="1"/>
</dbReference>